<evidence type="ECO:0000313" key="2">
    <source>
        <dbReference type="EMBL" id="SFD38450.1"/>
    </source>
</evidence>
<reference evidence="2 3" key="1">
    <citation type="submission" date="2016-10" db="EMBL/GenBank/DDBJ databases">
        <authorList>
            <person name="Varghese N."/>
            <person name="Submissions S."/>
        </authorList>
    </citation>
    <scope>NUCLEOTIDE SEQUENCE [LARGE SCALE GENOMIC DNA]</scope>
    <source>
        <strain evidence="2 3">LMG 18378</strain>
    </source>
</reference>
<name>A0AAQ1QXS2_9PSED</name>
<accession>A0AAQ1QXS2</accession>
<gene>
    <name evidence="2" type="ORF">SAMN05216577_12468</name>
</gene>
<dbReference type="PROSITE" id="PS50995">
    <property type="entry name" value="HTH_MARR_2"/>
    <property type="match status" value="1"/>
</dbReference>
<dbReference type="InterPro" id="IPR036390">
    <property type="entry name" value="WH_DNA-bd_sf"/>
</dbReference>
<dbReference type="InterPro" id="IPR036388">
    <property type="entry name" value="WH-like_DNA-bd_sf"/>
</dbReference>
<dbReference type="PANTHER" id="PTHR33164">
    <property type="entry name" value="TRANSCRIPTIONAL REGULATOR, MARR FAMILY"/>
    <property type="match status" value="1"/>
</dbReference>
<protein>
    <submittedName>
        <fullName evidence="2">DNA-binding transcriptional regulator, MarR family</fullName>
    </submittedName>
</protein>
<dbReference type="AlphaFoldDB" id="A0AAQ1QXS2"/>
<dbReference type="GO" id="GO:0003700">
    <property type="term" value="F:DNA-binding transcription factor activity"/>
    <property type="evidence" value="ECO:0007669"/>
    <property type="project" value="InterPro"/>
</dbReference>
<keyword evidence="3" id="KW-1185">Reference proteome</keyword>
<dbReference type="RefSeq" id="WP_074982848.1">
    <property type="nucleotide sequence ID" value="NZ_CP101752.1"/>
</dbReference>
<feature type="domain" description="HTH marR-type" evidence="1">
    <location>
        <begin position="1"/>
        <end position="141"/>
    </location>
</feature>
<sequence length="154" mass="16933">MTTVQPDEEPGALENALSHLQCILVARRTRYTPEAVSWAQYDILELLRLQGPMTPSLLGDKLGAARTGISKSLRVLKDLKLVEQMQGDGDRREQVTALTRRGRDFLVRAATGRRDAAQCAMAALTPGEQAMFTELCEKVSAALTAHDAEQETRP</sequence>
<dbReference type="SUPFAM" id="SSF46785">
    <property type="entry name" value="Winged helix' DNA-binding domain"/>
    <property type="match status" value="1"/>
</dbReference>
<dbReference type="InterPro" id="IPR039422">
    <property type="entry name" value="MarR/SlyA-like"/>
</dbReference>
<dbReference type="GO" id="GO:0006950">
    <property type="term" value="P:response to stress"/>
    <property type="evidence" value="ECO:0007669"/>
    <property type="project" value="TreeGrafter"/>
</dbReference>
<dbReference type="InterPro" id="IPR000835">
    <property type="entry name" value="HTH_MarR-typ"/>
</dbReference>
<evidence type="ECO:0000259" key="1">
    <source>
        <dbReference type="PROSITE" id="PS50995"/>
    </source>
</evidence>
<organism evidence="2 3">
    <name type="scientific">Pseudomonas citronellolis</name>
    <dbReference type="NCBI Taxonomy" id="53408"/>
    <lineage>
        <taxon>Bacteria</taxon>
        <taxon>Pseudomonadati</taxon>
        <taxon>Pseudomonadota</taxon>
        <taxon>Gammaproteobacteria</taxon>
        <taxon>Pseudomonadales</taxon>
        <taxon>Pseudomonadaceae</taxon>
        <taxon>Pseudomonas</taxon>
    </lineage>
</organism>
<dbReference type="Pfam" id="PF12802">
    <property type="entry name" value="MarR_2"/>
    <property type="match status" value="1"/>
</dbReference>
<dbReference type="Proteomes" id="UP000183385">
    <property type="component" value="Unassembled WGS sequence"/>
</dbReference>
<dbReference type="SMART" id="SM00347">
    <property type="entry name" value="HTH_MARR"/>
    <property type="match status" value="1"/>
</dbReference>
<dbReference type="Gene3D" id="1.10.10.10">
    <property type="entry name" value="Winged helix-like DNA-binding domain superfamily/Winged helix DNA-binding domain"/>
    <property type="match status" value="1"/>
</dbReference>
<dbReference type="EMBL" id="FOLS01000024">
    <property type="protein sequence ID" value="SFD38450.1"/>
    <property type="molecule type" value="Genomic_DNA"/>
</dbReference>
<keyword evidence="2" id="KW-0238">DNA-binding</keyword>
<dbReference type="PANTHER" id="PTHR33164:SF43">
    <property type="entry name" value="HTH-TYPE TRANSCRIPTIONAL REPRESSOR YETL"/>
    <property type="match status" value="1"/>
</dbReference>
<dbReference type="GO" id="GO:0003677">
    <property type="term" value="F:DNA binding"/>
    <property type="evidence" value="ECO:0007669"/>
    <property type="project" value="UniProtKB-KW"/>
</dbReference>
<evidence type="ECO:0000313" key="3">
    <source>
        <dbReference type="Proteomes" id="UP000183385"/>
    </source>
</evidence>
<comment type="caution">
    <text evidence="2">The sequence shown here is derived from an EMBL/GenBank/DDBJ whole genome shotgun (WGS) entry which is preliminary data.</text>
</comment>
<proteinExistence type="predicted"/>